<dbReference type="EMBL" id="AP018227">
    <property type="protein sequence ID" value="BAY84425.1"/>
    <property type="molecule type" value="Genomic_DNA"/>
</dbReference>
<dbReference type="SFLD" id="SFLDS00029">
    <property type="entry name" value="Radical_SAM"/>
    <property type="match status" value="1"/>
</dbReference>
<name>A0A1Z4LT56_9CYAN</name>
<dbReference type="GO" id="GO:0046872">
    <property type="term" value="F:metal ion binding"/>
    <property type="evidence" value="ECO:0007669"/>
    <property type="project" value="UniProtKB-KW"/>
</dbReference>
<comment type="cofactor">
    <cofactor evidence="1">
        <name>pyridoxal 5'-phosphate</name>
        <dbReference type="ChEBI" id="CHEBI:597326"/>
    </cofactor>
</comment>
<dbReference type="InterPro" id="IPR058240">
    <property type="entry name" value="rSAM_sf"/>
</dbReference>
<dbReference type="Gene3D" id="3.20.20.70">
    <property type="entry name" value="Aldolase class I"/>
    <property type="match status" value="1"/>
</dbReference>
<reference evidence="8 9" key="1">
    <citation type="submission" date="2017-06" db="EMBL/GenBank/DDBJ databases">
        <title>Genome sequencing of cyanobaciteial culture collection at National Institute for Environmental Studies (NIES).</title>
        <authorList>
            <person name="Hirose Y."/>
            <person name="Shimura Y."/>
            <person name="Fujisawa T."/>
            <person name="Nakamura Y."/>
            <person name="Kawachi M."/>
        </authorList>
    </citation>
    <scope>NUCLEOTIDE SEQUENCE [LARGE SCALE GENOMIC DNA]</scope>
    <source>
        <strain evidence="8 9">NIES-267</strain>
    </source>
</reference>
<dbReference type="PANTHER" id="PTHR30538:SF0">
    <property type="entry name" value="L-LYSINE 2,3-AMINOMUTASE AQ_1632-RELATED"/>
    <property type="match status" value="1"/>
</dbReference>
<evidence type="ECO:0000256" key="3">
    <source>
        <dbReference type="ARBA" id="ARBA00022691"/>
    </source>
</evidence>
<dbReference type="Proteomes" id="UP000218418">
    <property type="component" value="Chromosome"/>
</dbReference>
<evidence type="ECO:0000256" key="7">
    <source>
        <dbReference type="ARBA" id="ARBA00023014"/>
    </source>
</evidence>
<evidence type="ECO:0000256" key="5">
    <source>
        <dbReference type="ARBA" id="ARBA00022898"/>
    </source>
</evidence>
<dbReference type="AlphaFoldDB" id="A0A1Z4LT56"/>
<dbReference type="PANTHER" id="PTHR30538">
    <property type="entry name" value="LYSINE 2,3-AMINOMUTASE-RELATED"/>
    <property type="match status" value="1"/>
</dbReference>
<evidence type="ECO:0000256" key="4">
    <source>
        <dbReference type="ARBA" id="ARBA00022723"/>
    </source>
</evidence>
<dbReference type="SUPFAM" id="SSF102114">
    <property type="entry name" value="Radical SAM enzymes"/>
    <property type="match status" value="1"/>
</dbReference>
<dbReference type="InterPro" id="IPR013785">
    <property type="entry name" value="Aldolase_TIM"/>
</dbReference>
<keyword evidence="3" id="KW-0949">S-adenosyl-L-methionine</keyword>
<dbReference type="SFLD" id="SFLDG01070">
    <property type="entry name" value="PLP-dependent"/>
    <property type="match status" value="1"/>
</dbReference>
<evidence type="ECO:0000256" key="1">
    <source>
        <dbReference type="ARBA" id="ARBA00001933"/>
    </source>
</evidence>
<dbReference type="OrthoDB" id="9768064at2"/>
<evidence type="ECO:0000256" key="6">
    <source>
        <dbReference type="ARBA" id="ARBA00023004"/>
    </source>
</evidence>
<keyword evidence="7" id="KW-0411">Iron-sulfur</keyword>
<dbReference type="GO" id="GO:0051539">
    <property type="term" value="F:4 iron, 4 sulfur cluster binding"/>
    <property type="evidence" value="ECO:0007669"/>
    <property type="project" value="UniProtKB-KW"/>
</dbReference>
<dbReference type="GO" id="GO:0003824">
    <property type="term" value="F:catalytic activity"/>
    <property type="evidence" value="ECO:0007669"/>
    <property type="project" value="InterPro"/>
</dbReference>
<dbReference type="InterPro" id="IPR003739">
    <property type="entry name" value="Lys_aminomutase/Glu_NH3_mut"/>
</dbReference>
<evidence type="ECO:0000256" key="2">
    <source>
        <dbReference type="ARBA" id="ARBA00022485"/>
    </source>
</evidence>
<keyword evidence="2" id="KW-0004">4Fe-4S</keyword>
<keyword evidence="6" id="KW-0408">Iron</keyword>
<keyword evidence="5" id="KW-0663">Pyridoxal phosphate</keyword>
<keyword evidence="4" id="KW-0479">Metal-binding</keyword>
<dbReference type="InterPro" id="IPR007197">
    <property type="entry name" value="rSAM"/>
</dbReference>
<proteinExistence type="predicted"/>
<gene>
    <name evidence="8" type="ORF">NIES267_39210</name>
</gene>
<accession>A0A1Z4LT56</accession>
<evidence type="ECO:0000313" key="8">
    <source>
        <dbReference type="EMBL" id="BAY84425.1"/>
    </source>
</evidence>
<keyword evidence="9" id="KW-1185">Reference proteome</keyword>
<evidence type="ECO:0000313" key="9">
    <source>
        <dbReference type="Proteomes" id="UP000218418"/>
    </source>
</evidence>
<sequence>MQQLIHTPKLRLYHDKSIHSIPQLQNFSEQEILGMKAVAQVLPFRTNNYVVEELIDWDNIPNDPIFRLTFPHKDMLSREHFNQMLALLEQNAPEKVIKETANKIRRDLNPHPGGQLQYNVPFLNSKSVPGVQHKYQETVLVFPTAAQTCHAYCTFCFRWPQFVGTDDLKFATRESDLFQDYIKQHKEITDVLITGGDPMTMKAWQLALYIEPLLQPEFEHIQNIRIGTKSLSYWPYRYVTDPDADELLCLFEKVVRTGKHLSIMGHYSHWKELTTPIAQKAIRRICSTGAQIRTQSPLIRHINDKSEVWIKMWQIQVRLGCIPYYMFVERQTGAKNYFEIPLLRAWEIFQEAIQKVSGLCRTVRGPVMSALPGKVIINGISKINQEKVFALSFLQARDSDWCNRPFFAKYDAEATWLTSLKPALGDEKFFYESQLEEILVNKLFSTQ</sequence>
<protein>
    <submittedName>
        <fullName evidence="8">L-lysine 2,3-aminomutase</fullName>
    </submittedName>
</protein>
<organism evidence="8 9">
    <name type="scientific">Calothrix parasitica NIES-267</name>
    <dbReference type="NCBI Taxonomy" id="1973488"/>
    <lineage>
        <taxon>Bacteria</taxon>
        <taxon>Bacillati</taxon>
        <taxon>Cyanobacteriota</taxon>
        <taxon>Cyanophyceae</taxon>
        <taxon>Nostocales</taxon>
        <taxon>Calotrichaceae</taxon>
        <taxon>Calothrix</taxon>
    </lineage>
</organism>